<protein>
    <recommendedName>
        <fullName evidence="3">Reverse transcriptase Ty1/copia-type domain-containing protein</fullName>
    </recommendedName>
</protein>
<organism evidence="1 2">
    <name type="scientific">Aphanomyces astaci</name>
    <name type="common">Crayfish plague agent</name>
    <dbReference type="NCBI Taxonomy" id="112090"/>
    <lineage>
        <taxon>Eukaryota</taxon>
        <taxon>Sar</taxon>
        <taxon>Stramenopiles</taxon>
        <taxon>Oomycota</taxon>
        <taxon>Saprolegniomycetes</taxon>
        <taxon>Saprolegniales</taxon>
        <taxon>Verrucalvaceae</taxon>
        <taxon>Aphanomyces</taxon>
    </lineage>
</organism>
<proteinExistence type="predicted"/>
<dbReference type="EMBL" id="VJMI01009490">
    <property type="protein sequence ID" value="KAF0758826.1"/>
    <property type="molecule type" value="Genomic_DNA"/>
</dbReference>
<evidence type="ECO:0000313" key="2">
    <source>
        <dbReference type="Proteomes" id="UP000469452"/>
    </source>
</evidence>
<dbReference type="Proteomes" id="UP000469452">
    <property type="component" value="Unassembled WGS sequence"/>
</dbReference>
<comment type="caution">
    <text evidence="1">The sequence shown here is derived from an EMBL/GenBank/DDBJ whole genome shotgun (WGS) entry which is preliminary data.</text>
</comment>
<evidence type="ECO:0008006" key="3">
    <source>
        <dbReference type="Google" id="ProtNLM"/>
    </source>
</evidence>
<reference evidence="1 2" key="1">
    <citation type="submission" date="2019-06" db="EMBL/GenBank/DDBJ databases">
        <title>Genomics analysis of Aphanomyces spp. identifies a new class of oomycete effector associated with host adaptation.</title>
        <authorList>
            <person name="Gaulin E."/>
        </authorList>
    </citation>
    <scope>NUCLEOTIDE SEQUENCE [LARGE SCALE GENOMIC DNA]</scope>
    <source>
        <strain evidence="1 2">E</strain>
    </source>
</reference>
<evidence type="ECO:0000313" key="1">
    <source>
        <dbReference type="EMBL" id="KAF0758826.1"/>
    </source>
</evidence>
<sequence length="140" mass="16109">MHHACTAKLHATFELCSYFGLPWSWDLVALTWPMEPLFIYALLADCANNNDPKDWRDAMSLPDRDKWLLAAKSEHQSLLSKGTYVFRLKADGTYKARLVIKGFMQQKDIDYIVPSSLLRPPRLSDEVFIVMALKILQFST</sequence>
<name>A0A6A5A6B2_APHAT</name>
<gene>
    <name evidence="1" type="ORF">AaE_003822</name>
</gene>
<dbReference type="AlphaFoldDB" id="A0A6A5A6B2"/>
<accession>A0A6A5A6B2</accession>